<protein>
    <submittedName>
        <fullName evidence="2">Uncharacterized protein</fullName>
    </submittedName>
</protein>
<evidence type="ECO:0000313" key="2">
    <source>
        <dbReference type="EMBL" id="CAE6363770.1"/>
    </source>
</evidence>
<name>A0A8H3A022_9AGAM</name>
<feature type="region of interest" description="Disordered" evidence="1">
    <location>
        <begin position="38"/>
        <end position="63"/>
    </location>
</feature>
<evidence type="ECO:0000256" key="1">
    <source>
        <dbReference type="SAM" id="MobiDB-lite"/>
    </source>
</evidence>
<gene>
    <name evidence="2" type="ORF">RDB_LOCUS13962</name>
</gene>
<dbReference type="AlphaFoldDB" id="A0A8H3A022"/>
<feature type="region of interest" description="Disordered" evidence="1">
    <location>
        <begin position="88"/>
        <end position="108"/>
    </location>
</feature>
<sequence>MANNTTPSGKPKRTRIKEFFHDALHKINKMKTALALWSRDPRSSRRASKIPGPNIVSPSTVSPVEHTMSSTTAQLTCPPVISPDPHLHGGIEPFSGIPSSNTSGAESHIATTPVQNSLDGNSPVLGSRPSEPAVWERLEVTLADLEKNMPPTHPLHSIARALLDCLDIFEVAGRNDKIYDSLANELNAMALTLNEYAAGIGSDSLDEGVSEISGLIQDCVTRLVQQREGHEGEERLEWTQDQEEIKNGCRRMEDLSRQLQTAVGAELLNRANQPPPKAIQKTEARRTT</sequence>
<proteinExistence type="predicted"/>
<accession>A0A8H3A022</accession>
<reference evidence="2" key="1">
    <citation type="submission" date="2021-01" db="EMBL/GenBank/DDBJ databases">
        <authorList>
            <person name="Kaushik A."/>
        </authorList>
    </citation>
    <scope>NUCLEOTIDE SEQUENCE</scope>
    <source>
        <strain evidence="2">AG2-2IIIB</strain>
    </source>
</reference>
<organism evidence="2 3">
    <name type="scientific">Rhizoctonia solani</name>
    <dbReference type="NCBI Taxonomy" id="456999"/>
    <lineage>
        <taxon>Eukaryota</taxon>
        <taxon>Fungi</taxon>
        <taxon>Dikarya</taxon>
        <taxon>Basidiomycota</taxon>
        <taxon>Agaricomycotina</taxon>
        <taxon>Agaricomycetes</taxon>
        <taxon>Cantharellales</taxon>
        <taxon>Ceratobasidiaceae</taxon>
        <taxon>Rhizoctonia</taxon>
    </lineage>
</organism>
<dbReference type="Proteomes" id="UP000663843">
    <property type="component" value="Unassembled WGS sequence"/>
</dbReference>
<comment type="caution">
    <text evidence="2">The sequence shown here is derived from an EMBL/GenBank/DDBJ whole genome shotgun (WGS) entry which is preliminary data.</text>
</comment>
<evidence type="ECO:0000313" key="3">
    <source>
        <dbReference type="Proteomes" id="UP000663843"/>
    </source>
</evidence>
<feature type="compositionally biased region" description="Polar residues" evidence="1">
    <location>
        <begin position="97"/>
        <end position="108"/>
    </location>
</feature>
<dbReference type="EMBL" id="CAJMWT010000923">
    <property type="protein sequence ID" value="CAE6363770.1"/>
    <property type="molecule type" value="Genomic_DNA"/>
</dbReference>